<dbReference type="GO" id="GO:0031430">
    <property type="term" value="C:M band"/>
    <property type="evidence" value="ECO:0007669"/>
    <property type="project" value="TreeGrafter"/>
</dbReference>
<keyword evidence="5" id="KW-1185">Reference proteome</keyword>
<dbReference type="Pfam" id="PF00041">
    <property type="entry name" value="fn3"/>
    <property type="match status" value="4"/>
</dbReference>
<dbReference type="InterPro" id="IPR013098">
    <property type="entry name" value="Ig_I-set"/>
</dbReference>
<dbReference type="FunFam" id="2.60.40.10:FF:000056">
    <property type="entry name" value="twitchin isoform X4"/>
    <property type="match status" value="2"/>
</dbReference>
<dbReference type="InterPro" id="IPR036179">
    <property type="entry name" value="Ig-like_dom_sf"/>
</dbReference>
<dbReference type="Gene3D" id="2.60.40.10">
    <property type="entry name" value="Immunoglobulins"/>
    <property type="match status" value="5"/>
</dbReference>
<evidence type="ECO:0000313" key="4">
    <source>
        <dbReference type="EMBL" id="KAJ8930885.1"/>
    </source>
</evidence>
<feature type="domain" description="Fibronectin type-III" evidence="3">
    <location>
        <begin position="31"/>
        <end position="128"/>
    </location>
</feature>
<keyword evidence="1" id="KW-0677">Repeat</keyword>
<dbReference type="PANTHER" id="PTHR13817">
    <property type="entry name" value="TITIN"/>
    <property type="match status" value="1"/>
</dbReference>
<gene>
    <name evidence="4" type="ORF">NQ314_016306</name>
</gene>
<dbReference type="EMBL" id="JANEYF010004530">
    <property type="protein sequence ID" value="KAJ8930885.1"/>
    <property type="molecule type" value="Genomic_DNA"/>
</dbReference>
<protein>
    <recommendedName>
        <fullName evidence="6">Twitchin</fullName>
    </recommendedName>
</protein>
<dbReference type="SUPFAM" id="SSF48726">
    <property type="entry name" value="Immunoglobulin"/>
    <property type="match status" value="1"/>
</dbReference>
<dbReference type="InterPro" id="IPR036116">
    <property type="entry name" value="FN3_sf"/>
</dbReference>
<dbReference type="AlphaFoldDB" id="A0AAV8WXC4"/>
<comment type="caution">
    <text evidence="4">The sequence shown here is derived from an EMBL/GenBank/DDBJ whole genome shotgun (WGS) entry which is preliminary data.</text>
</comment>
<accession>A0AAV8WXC4</accession>
<dbReference type="PROSITE" id="PS50853">
    <property type="entry name" value="FN3"/>
    <property type="match status" value="4"/>
</dbReference>
<dbReference type="FunFam" id="2.60.40.10:FF:000567">
    <property type="entry name" value="Uncharacterized protein, isoform G"/>
    <property type="match status" value="1"/>
</dbReference>
<dbReference type="Proteomes" id="UP001162156">
    <property type="component" value="Unassembled WGS sequence"/>
</dbReference>
<dbReference type="PANTHER" id="PTHR13817:SF151">
    <property type="entry name" value="TITIN"/>
    <property type="match status" value="1"/>
</dbReference>
<dbReference type="InterPro" id="IPR007110">
    <property type="entry name" value="Ig-like_dom"/>
</dbReference>
<proteinExistence type="predicted"/>
<sequence length="555" mass="61598">MSQSPISLVLRKDHCKYQMLTKTDVNLNGNVPKTMVALQSNTIKLTRWIQKRDVGYHVEDLLTPVSVTVLLYPKNHVKKHIFIIYFLTDFEVTGLTPGHEYKFRVAAVNAEGESKPLETDTTIVAKNPFDEPGAPGHLKATDWDKDHVDLAWTPPKDDGGSPITGYIVEKKDKFGDWEKALEVPADQLKATVPDLIEGQPYQFRVRAVNAAGPGDASNETPTIIAKPRNLAPKIDRTNLIEVRIRAGQNFNFDVKVSGEPMPTTKWLIKNKELKSADRLKVQHGEYNTKLSVKNATRAESGTYTVTAENINGKDIADVEVIVLDVPSPPGGPLKVSNVHANGAKLSWRPPADDGGQPVERYVVEKMDEATGRWVPAGETDGPETSLAIDGLVPGKKYKFRVRAVNRQGKSEPLQTTQAVEAKNPFDEPGKTSAPEITDYDRDFVELKWDKPENDGGAPITGYIIEKRDKFNPNWEKCAEVEGDVTRGKVNDLNEGTPYEFRIRAVNKAGPGEPSDASKIHVARPKNRKYQFGAFSKVLTKNTHIIVQTYANNVYS</sequence>
<dbReference type="PROSITE" id="PS50835">
    <property type="entry name" value="IG_LIKE"/>
    <property type="match status" value="1"/>
</dbReference>
<feature type="domain" description="Ig-like" evidence="2">
    <location>
        <begin position="232"/>
        <end position="316"/>
    </location>
</feature>
<evidence type="ECO:0000313" key="5">
    <source>
        <dbReference type="Proteomes" id="UP001162156"/>
    </source>
</evidence>
<dbReference type="Pfam" id="PF07679">
    <property type="entry name" value="I-set"/>
    <property type="match status" value="1"/>
</dbReference>
<feature type="domain" description="Fibronectin type-III" evidence="3">
    <location>
        <begin position="134"/>
        <end position="228"/>
    </location>
</feature>
<reference evidence="4" key="1">
    <citation type="journal article" date="2023" name="Insect Mol. Biol.">
        <title>Genome sequencing provides insights into the evolution of gene families encoding plant cell wall-degrading enzymes in longhorned beetles.</title>
        <authorList>
            <person name="Shin N.R."/>
            <person name="Okamura Y."/>
            <person name="Kirsch R."/>
            <person name="Pauchet Y."/>
        </authorList>
    </citation>
    <scope>NUCLEOTIDE SEQUENCE</scope>
    <source>
        <strain evidence="4">RBIC_L_NR</strain>
    </source>
</reference>
<evidence type="ECO:0000259" key="2">
    <source>
        <dbReference type="PROSITE" id="PS50835"/>
    </source>
</evidence>
<feature type="domain" description="Fibronectin type-III" evidence="3">
    <location>
        <begin position="328"/>
        <end position="424"/>
    </location>
</feature>
<dbReference type="InterPro" id="IPR003961">
    <property type="entry name" value="FN3_dom"/>
</dbReference>
<evidence type="ECO:0000259" key="3">
    <source>
        <dbReference type="PROSITE" id="PS50853"/>
    </source>
</evidence>
<evidence type="ECO:0008006" key="6">
    <source>
        <dbReference type="Google" id="ProtNLM"/>
    </source>
</evidence>
<dbReference type="SMART" id="SM00409">
    <property type="entry name" value="IG"/>
    <property type="match status" value="1"/>
</dbReference>
<feature type="domain" description="Fibronectin type-III" evidence="3">
    <location>
        <begin position="430"/>
        <end position="524"/>
    </location>
</feature>
<dbReference type="FunFam" id="2.60.40.10:FF:002083">
    <property type="entry name" value="Protein CBR-UNC-22"/>
    <property type="match status" value="1"/>
</dbReference>
<dbReference type="CDD" id="cd00063">
    <property type="entry name" value="FN3"/>
    <property type="match status" value="4"/>
</dbReference>
<name>A0AAV8WXC4_9CUCU</name>
<dbReference type="InterPro" id="IPR013783">
    <property type="entry name" value="Ig-like_fold"/>
</dbReference>
<dbReference type="InterPro" id="IPR050964">
    <property type="entry name" value="Striated_Muscle_Regulatory"/>
</dbReference>
<dbReference type="GO" id="GO:0045214">
    <property type="term" value="P:sarcomere organization"/>
    <property type="evidence" value="ECO:0007669"/>
    <property type="project" value="TreeGrafter"/>
</dbReference>
<dbReference type="InterPro" id="IPR003599">
    <property type="entry name" value="Ig_sub"/>
</dbReference>
<evidence type="ECO:0000256" key="1">
    <source>
        <dbReference type="ARBA" id="ARBA00022737"/>
    </source>
</evidence>
<dbReference type="PRINTS" id="PR00014">
    <property type="entry name" value="FNTYPEIII"/>
</dbReference>
<dbReference type="SUPFAM" id="SSF49265">
    <property type="entry name" value="Fibronectin type III"/>
    <property type="match status" value="2"/>
</dbReference>
<dbReference type="SMART" id="SM00060">
    <property type="entry name" value="FN3"/>
    <property type="match status" value="4"/>
</dbReference>
<organism evidence="4 5">
    <name type="scientific">Rhamnusium bicolor</name>
    <dbReference type="NCBI Taxonomy" id="1586634"/>
    <lineage>
        <taxon>Eukaryota</taxon>
        <taxon>Metazoa</taxon>
        <taxon>Ecdysozoa</taxon>
        <taxon>Arthropoda</taxon>
        <taxon>Hexapoda</taxon>
        <taxon>Insecta</taxon>
        <taxon>Pterygota</taxon>
        <taxon>Neoptera</taxon>
        <taxon>Endopterygota</taxon>
        <taxon>Coleoptera</taxon>
        <taxon>Polyphaga</taxon>
        <taxon>Cucujiformia</taxon>
        <taxon>Chrysomeloidea</taxon>
        <taxon>Cerambycidae</taxon>
        <taxon>Lepturinae</taxon>
        <taxon>Rhagiini</taxon>
        <taxon>Rhamnusium</taxon>
    </lineage>
</organism>